<comment type="caution">
    <text evidence="2">The sequence shown here is derived from an EMBL/GenBank/DDBJ whole genome shotgun (WGS) entry which is preliminary data.</text>
</comment>
<evidence type="ECO:0000259" key="1">
    <source>
        <dbReference type="Pfam" id="PF22560"/>
    </source>
</evidence>
<evidence type="ECO:0000313" key="3">
    <source>
        <dbReference type="Proteomes" id="UP000266441"/>
    </source>
</evidence>
<reference evidence="2 3" key="1">
    <citation type="journal article" date="2015" name="Int. J. Syst. Evol. Microbiol.">
        <title>Mariniphaga sediminis sp. nov., isolated from coastal sediment.</title>
        <authorList>
            <person name="Wang F.Q."/>
            <person name="Shen Q.Y."/>
            <person name="Chen G.J."/>
            <person name="Du Z.J."/>
        </authorList>
    </citation>
    <scope>NUCLEOTIDE SEQUENCE [LARGE SCALE GENOMIC DNA]</scope>
    <source>
        <strain evidence="2 3">SY21</strain>
    </source>
</reference>
<name>A0A399CSV4_9BACT</name>
<evidence type="ECO:0000313" key="2">
    <source>
        <dbReference type="EMBL" id="RIH62737.1"/>
    </source>
</evidence>
<gene>
    <name evidence="2" type="primary">tcmP</name>
    <name evidence="2" type="ORF">D1164_23345</name>
</gene>
<dbReference type="OrthoDB" id="275124at2"/>
<proteinExistence type="predicted"/>
<organism evidence="2 3">
    <name type="scientific">Mariniphaga sediminis</name>
    <dbReference type="NCBI Taxonomy" id="1628158"/>
    <lineage>
        <taxon>Bacteria</taxon>
        <taxon>Pseudomonadati</taxon>
        <taxon>Bacteroidota</taxon>
        <taxon>Bacteroidia</taxon>
        <taxon>Marinilabiliales</taxon>
        <taxon>Prolixibacteraceae</taxon>
        <taxon>Mariniphaga</taxon>
    </lineage>
</organism>
<dbReference type="InterPro" id="IPR054339">
    <property type="entry name" value="GMT_wHTH"/>
</dbReference>
<dbReference type="EMBL" id="QWET01000044">
    <property type="protein sequence ID" value="RIH62737.1"/>
    <property type="molecule type" value="Genomic_DNA"/>
</dbReference>
<protein>
    <submittedName>
        <fullName evidence="2">Three-Cys-motif partner protein TcmP</fullName>
    </submittedName>
</protein>
<sequence length="404" mass="47290">LLKSFKYYFCFKACAVSFSLFHNNKFIKFSNYTCCLNFGANYIVSEYFPSYCKIIVKKHLPKEIRYIDLFAGPGRYEDGNPSTPILIANHCKTDDFLRQHVKMVFNDNNYHQELKENFLKEFPEGTFRHKPHFGKSTVGNCKQITQFLCRNTHDGNHNEYPALLFIDPFGYKGIETKVLAEFLKNWGNEVFLFVNTKRIHPALENEKFEGLMNDLFPTTYQKIKNDRRYKTTVSGRLNLIIESLGQEYENLLKGKIYYTAFKFQEEDIETTSHYILHITKGARGYDLIKTIYNDFANVGTMFDGVNTYTFDAKKFDKPVTELFDVNSLNIDKLKNELYNLYTGKIISSFNLFENHHTTGLYSRSHYTIALRRLVDEQKLIAEFTDNKSHKVSVLISKDCILKFK</sequence>
<accession>A0A399CSV4</accession>
<dbReference type="NCBIfam" id="TIGR04474">
    <property type="entry name" value="tcm_partner"/>
    <property type="match status" value="1"/>
</dbReference>
<feature type="domain" description="GMT-like wHTH" evidence="1">
    <location>
        <begin position="310"/>
        <end position="385"/>
    </location>
</feature>
<feature type="non-terminal residue" evidence="2">
    <location>
        <position position="1"/>
    </location>
</feature>
<dbReference type="RefSeq" id="WP_119352319.1">
    <property type="nucleotide sequence ID" value="NZ_QWET01000044.1"/>
</dbReference>
<dbReference type="Pfam" id="PF22560">
    <property type="entry name" value="GMT-wHTH"/>
    <property type="match status" value="1"/>
</dbReference>
<dbReference type="InterPro" id="IPR031009">
    <property type="entry name" value="Tcm_partner"/>
</dbReference>
<keyword evidence="3" id="KW-1185">Reference proteome</keyword>
<dbReference type="Proteomes" id="UP000266441">
    <property type="component" value="Unassembled WGS sequence"/>
</dbReference>
<dbReference type="AlphaFoldDB" id="A0A399CSV4"/>